<evidence type="ECO:0000256" key="1">
    <source>
        <dbReference type="ARBA" id="ARBA00022692"/>
    </source>
</evidence>
<feature type="transmembrane region" description="Helical" evidence="4">
    <location>
        <begin position="312"/>
        <end position="335"/>
    </location>
</feature>
<dbReference type="AlphaFoldDB" id="A0A1I1SR65"/>
<feature type="transmembrane region" description="Helical" evidence="4">
    <location>
        <begin position="386"/>
        <end position="408"/>
    </location>
</feature>
<evidence type="ECO:0000313" key="7">
    <source>
        <dbReference type="Proteomes" id="UP000199400"/>
    </source>
</evidence>
<dbReference type="STRING" id="54.SAMN02745121_00206"/>
<dbReference type="InterPro" id="IPR011701">
    <property type="entry name" value="MFS"/>
</dbReference>
<organism evidence="6 7">
    <name type="scientific">Nannocystis exedens</name>
    <dbReference type="NCBI Taxonomy" id="54"/>
    <lineage>
        <taxon>Bacteria</taxon>
        <taxon>Pseudomonadati</taxon>
        <taxon>Myxococcota</taxon>
        <taxon>Polyangia</taxon>
        <taxon>Nannocystales</taxon>
        <taxon>Nannocystaceae</taxon>
        <taxon>Nannocystis</taxon>
    </lineage>
</organism>
<feature type="domain" description="Major facilitator superfamily (MFS) profile" evidence="5">
    <location>
        <begin position="1"/>
        <end position="413"/>
    </location>
</feature>
<reference evidence="7" key="1">
    <citation type="submission" date="2016-10" db="EMBL/GenBank/DDBJ databases">
        <authorList>
            <person name="Varghese N."/>
            <person name="Submissions S."/>
        </authorList>
    </citation>
    <scope>NUCLEOTIDE SEQUENCE [LARGE SCALE GENOMIC DNA]</scope>
    <source>
        <strain evidence="7">ATCC 25963</strain>
    </source>
</reference>
<feature type="transmembrane region" description="Helical" evidence="4">
    <location>
        <begin position="156"/>
        <end position="176"/>
    </location>
</feature>
<feature type="transmembrane region" description="Helical" evidence="4">
    <location>
        <begin position="220"/>
        <end position="241"/>
    </location>
</feature>
<dbReference type="Gene3D" id="1.20.1250.20">
    <property type="entry name" value="MFS general substrate transporter like domains"/>
    <property type="match status" value="2"/>
</dbReference>
<feature type="transmembrane region" description="Helical" evidence="4">
    <location>
        <begin position="347"/>
        <end position="366"/>
    </location>
</feature>
<dbReference type="GO" id="GO:0022857">
    <property type="term" value="F:transmembrane transporter activity"/>
    <property type="evidence" value="ECO:0007669"/>
    <property type="project" value="InterPro"/>
</dbReference>
<evidence type="ECO:0000256" key="4">
    <source>
        <dbReference type="SAM" id="Phobius"/>
    </source>
</evidence>
<keyword evidence="1 4" id="KW-0812">Transmembrane</keyword>
<keyword evidence="3 4" id="KW-0472">Membrane</keyword>
<feature type="transmembrane region" description="Helical" evidence="4">
    <location>
        <begin position="73"/>
        <end position="96"/>
    </location>
</feature>
<feature type="transmembrane region" description="Helical" evidence="4">
    <location>
        <begin position="131"/>
        <end position="150"/>
    </location>
</feature>
<evidence type="ECO:0000256" key="3">
    <source>
        <dbReference type="ARBA" id="ARBA00023136"/>
    </source>
</evidence>
<feature type="transmembrane region" description="Helical" evidence="4">
    <location>
        <begin position="42"/>
        <end position="61"/>
    </location>
</feature>
<sequence length="420" mass="44087">MRSRWTIPPAAVAIHLCVGSVYAWSVFNKPIEALHPAWPKGAAAYTFSIAIALLGLSAAFGGTWLERHGPKRAATLAACLFGGGLALGGLGVWLGWLWLLFVGYGVVGGAGLGLAYVSPVSALVKWFPDRRGLATGMAVLGFGGGALIAAPVKERLIQAVGVASTLWILAAVYFFVMLSAARALARPPDGWRPEGHVPKAIQLGGEPELTMPRAVRTRQFWLLWAMLFINVSAGISILAQASPMMQDMFQRTPEQAAAMVSVIAGFNAFGRIFWASLSDRIGRRAVFSIFFAVQAALFLAIPQLAAGGQWQLFQLAVVVIFTMYGGGFATIPAFLADMFGARNVGAVHGVILTAWSAAGVAGPILITSIREARLKALPPGGSLVELYASTLQIMAVALLVGLALTLAVRPLAPASAPASA</sequence>
<keyword evidence="7" id="KW-1185">Reference proteome</keyword>
<feature type="transmembrane region" description="Helical" evidence="4">
    <location>
        <begin position="256"/>
        <end position="274"/>
    </location>
</feature>
<proteinExistence type="predicted"/>
<gene>
    <name evidence="6" type="ORF">SAMN02745121_00206</name>
</gene>
<evidence type="ECO:0000259" key="5">
    <source>
        <dbReference type="PROSITE" id="PS50850"/>
    </source>
</evidence>
<dbReference type="InterPro" id="IPR050327">
    <property type="entry name" value="Proton-linked_MCT"/>
</dbReference>
<evidence type="ECO:0000313" key="6">
    <source>
        <dbReference type="EMBL" id="SFD48812.1"/>
    </source>
</evidence>
<dbReference type="InterPro" id="IPR020846">
    <property type="entry name" value="MFS_dom"/>
</dbReference>
<accession>A0A1I1SR65</accession>
<dbReference type="PROSITE" id="PS50850">
    <property type="entry name" value="MFS"/>
    <property type="match status" value="1"/>
</dbReference>
<feature type="transmembrane region" description="Helical" evidence="4">
    <location>
        <begin position="102"/>
        <end position="124"/>
    </location>
</feature>
<dbReference type="PANTHER" id="PTHR11360:SF317">
    <property type="entry name" value="MAJOR FACILITATOR SUPERFAMILY (MFS) PROFILE DOMAIN-CONTAINING PROTEIN-RELATED"/>
    <property type="match status" value="1"/>
</dbReference>
<dbReference type="CDD" id="cd17353">
    <property type="entry name" value="MFS_OFA_like"/>
    <property type="match status" value="1"/>
</dbReference>
<evidence type="ECO:0000256" key="2">
    <source>
        <dbReference type="ARBA" id="ARBA00022989"/>
    </source>
</evidence>
<dbReference type="InterPro" id="IPR036259">
    <property type="entry name" value="MFS_trans_sf"/>
</dbReference>
<feature type="transmembrane region" description="Helical" evidence="4">
    <location>
        <begin position="286"/>
        <end position="306"/>
    </location>
</feature>
<dbReference type="Pfam" id="PF07690">
    <property type="entry name" value="MFS_1"/>
    <property type="match status" value="1"/>
</dbReference>
<dbReference type="Proteomes" id="UP000199400">
    <property type="component" value="Unassembled WGS sequence"/>
</dbReference>
<protein>
    <submittedName>
        <fullName evidence="6">Nitrate/nitrite transporter NarK</fullName>
    </submittedName>
</protein>
<dbReference type="RefSeq" id="WP_211302567.1">
    <property type="nucleotide sequence ID" value="NZ_FOMX01000002.1"/>
</dbReference>
<dbReference type="PANTHER" id="PTHR11360">
    <property type="entry name" value="MONOCARBOXYLATE TRANSPORTER"/>
    <property type="match status" value="1"/>
</dbReference>
<name>A0A1I1SR65_9BACT</name>
<dbReference type="SUPFAM" id="SSF103473">
    <property type="entry name" value="MFS general substrate transporter"/>
    <property type="match status" value="1"/>
</dbReference>
<keyword evidence="2 4" id="KW-1133">Transmembrane helix</keyword>
<dbReference type="EMBL" id="FOMX01000002">
    <property type="protein sequence ID" value="SFD48812.1"/>
    <property type="molecule type" value="Genomic_DNA"/>
</dbReference>